<feature type="coiled-coil region" evidence="15">
    <location>
        <begin position="54"/>
        <end position="88"/>
    </location>
</feature>
<protein>
    <recommendedName>
        <fullName evidence="13">ATP synthase subunit b</fullName>
    </recommendedName>
    <alternativeName>
        <fullName evidence="13">ATP synthase F(0) sector subunit b</fullName>
    </alternativeName>
    <alternativeName>
        <fullName evidence="13">ATPase subunit I</fullName>
    </alternativeName>
    <alternativeName>
        <fullName evidence="13">F-type ATPase subunit b</fullName>
        <shortName evidence="13">F-ATPase subunit b</shortName>
    </alternativeName>
</protein>
<evidence type="ECO:0000256" key="6">
    <source>
        <dbReference type="ARBA" id="ARBA00022781"/>
    </source>
</evidence>
<evidence type="ECO:0000256" key="2">
    <source>
        <dbReference type="ARBA" id="ARBA00005513"/>
    </source>
</evidence>
<dbReference type="PANTHER" id="PTHR33445:SF1">
    <property type="entry name" value="ATP SYNTHASE SUBUNIT B"/>
    <property type="match status" value="1"/>
</dbReference>
<organism evidence="16 17">
    <name type="scientific">Streptomyces justiciae</name>
    <dbReference type="NCBI Taxonomy" id="2780140"/>
    <lineage>
        <taxon>Bacteria</taxon>
        <taxon>Bacillati</taxon>
        <taxon>Actinomycetota</taxon>
        <taxon>Actinomycetes</taxon>
        <taxon>Kitasatosporales</taxon>
        <taxon>Streptomycetaceae</taxon>
        <taxon>Streptomyces</taxon>
    </lineage>
</organism>
<keyword evidence="3 13" id="KW-0813">Transport</keyword>
<comment type="subunit">
    <text evidence="12 13">F-type ATPases have 2 components, F(1) - the catalytic core - and F(0) - the membrane proton channel. F(1) has five subunits: alpha(3), beta(3), gamma(1), delta(1), epsilon(1). F(0) has three main subunits: a(1), b(2) and c(10-14). The alpha and beta chains form an alternating ring which encloses part of the gamma chain. F(1) is attached to F(0) by a central stalk formed by the gamma and epsilon chains, while a peripheral stalk is formed by the delta and b chains.</text>
</comment>
<dbReference type="InterPro" id="IPR028987">
    <property type="entry name" value="ATP_synth_B-like_membr_sf"/>
</dbReference>
<evidence type="ECO:0000256" key="9">
    <source>
        <dbReference type="ARBA" id="ARBA00023136"/>
    </source>
</evidence>
<dbReference type="RefSeq" id="WP_314200596.1">
    <property type="nucleotide sequence ID" value="NZ_JAVTLL010000007.1"/>
</dbReference>
<accession>A0ABU3LSG4</accession>
<dbReference type="InterPro" id="IPR002146">
    <property type="entry name" value="ATP_synth_b/b'su_bac/chlpt"/>
</dbReference>
<evidence type="ECO:0000256" key="11">
    <source>
        <dbReference type="ARBA" id="ARBA00025198"/>
    </source>
</evidence>
<comment type="caution">
    <text evidence="16">The sequence shown here is derived from an EMBL/GenBank/DDBJ whole genome shotgun (WGS) entry which is preliminary data.</text>
</comment>
<reference evidence="17" key="1">
    <citation type="submission" date="2023-07" db="EMBL/GenBank/DDBJ databases">
        <title>Draft genome sequence of the endophytic actinobacterium Streptomyces justiciae WPN32, a potential antibiotic producer.</title>
        <authorList>
            <person name="Yasawong M."/>
            <person name="Pana W."/>
            <person name="Ganta P."/>
            <person name="Santapan N."/>
            <person name="Songngamsuk T."/>
            <person name="Phatcharaharikarn M."/>
            <person name="Kerdtoob S."/>
            <person name="Nantapong N."/>
        </authorList>
    </citation>
    <scope>NUCLEOTIDE SEQUENCE [LARGE SCALE GENOMIC DNA]</scope>
    <source>
        <strain evidence="17">WPN32</strain>
    </source>
</reference>
<keyword evidence="4 13" id="KW-0138">CF(0)</keyword>
<evidence type="ECO:0000256" key="10">
    <source>
        <dbReference type="ARBA" id="ARBA00023310"/>
    </source>
</evidence>
<comment type="subcellular location">
    <subcellularLocation>
        <location evidence="1 13">Cell membrane</location>
        <topology evidence="1 13">Single-pass membrane protein</topology>
    </subcellularLocation>
</comment>
<dbReference type="CDD" id="cd06503">
    <property type="entry name" value="ATP-synt_Fo_b"/>
    <property type="match status" value="1"/>
</dbReference>
<evidence type="ECO:0000256" key="8">
    <source>
        <dbReference type="ARBA" id="ARBA00023065"/>
    </source>
</evidence>
<comment type="similarity">
    <text evidence="2 13 14">Belongs to the ATPase B chain family.</text>
</comment>
<evidence type="ECO:0000256" key="14">
    <source>
        <dbReference type="RuleBase" id="RU003848"/>
    </source>
</evidence>
<proteinExistence type="inferred from homology"/>
<name>A0ABU3LSG4_9ACTN</name>
<sequence>MDLIPVEIGPLNPQVQDLAVGVLLFAVCFLCLVPLLRRMNRVLEAREQATDGVTAQAEQLRALAEEKRAEAEAELADARHDAARTRQRAEAEGAALIAEARADGIRERDELLAQAATRIDADLTAARAELQDYLPELAAELASRVLGEPVGPEAPTRAADAV</sequence>
<keyword evidence="13" id="KW-1003">Cell membrane</keyword>
<evidence type="ECO:0000256" key="5">
    <source>
        <dbReference type="ARBA" id="ARBA00022692"/>
    </source>
</evidence>
<evidence type="ECO:0000256" key="1">
    <source>
        <dbReference type="ARBA" id="ARBA00004162"/>
    </source>
</evidence>
<gene>
    <name evidence="13" type="primary">atpF</name>
    <name evidence="16" type="ORF">RQC66_12480</name>
</gene>
<keyword evidence="5 13" id="KW-0812">Transmembrane</keyword>
<comment type="function">
    <text evidence="13">Component of the F(0) channel, it forms part of the peripheral stalk, linking F(1) to F(0).</text>
</comment>
<evidence type="ECO:0000256" key="4">
    <source>
        <dbReference type="ARBA" id="ARBA00022547"/>
    </source>
</evidence>
<keyword evidence="7 13" id="KW-1133">Transmembrane helix</keyword>
<evidence type="ECO:0000313" key="16">
    <source>
        <dbReference type="EMBL" id="MDT7841548.1"/>
    </source>
</evidence>
<keyword evidence="8 13" id="KW-0406">Ion transport</keyword>
<evidence type="ECO:0000313" key="17">
    <source>
        <dbReference type="Proteomes" id="UP001257948"/>
    </source>
</evidence>
<keyword evidence="17" id="KW-1185">Reference proteome</keyword>
<dbReference type="HAMAP" id="MF_01398">
    <property type="entry name" value="ATP_synth_b_bprime"/>
    <property type="match status" value="1"/>
</dbReference>
<keyword evidence="15" id="KW-0175">Coiled coil</keyword>
<dbReference type="Pfam" id="PF00430">
    <property type="entry name" value="ATP-synt_B"/>
    <property type="match status" value="1"/>
</dbReference>
<evidence type="ECO:0000256" key="12">
    <source>
        <dbReference type="ARBA" id="ARBA00025830"/>
    </source>
</evidence>
<evidence type="ECO:0000256" key="13">
    <source>
        <dbReference type="HAMAP-Rule" id="MF_01398"/>
    </source>
</evidence>
<keyword evidence="9 13" id="KW-0472">Membrane</keyword>
<comment type="function">
    <text evidence="11 13">F(1)F(0) ATP synthase produces ATP from ADP in the presence of a proton or sodium gradient. F-type ATPases consist of two structural domains, F(1) containing the extramembraneous catalytic core and F(0) containing the membrane proton channel, linked together by a central stalk and a peripheral stalk. During catalysis, ATP synthesis in the catalytic domain of F(1) is coupled via a rotary mechanism of the central stalk subunits to proton translocation.</text>
</comment>
<dbReference type="SUPFAM" id="SSF81573">
    <property type="entry name" value="F1F0 ATP synthase subunit B, membrane domain"/>
    <property type="match status" value="1"/>
</dbReference>
<dbReference type="InterPro" id="IPR050059">
    <property type="entry name" value="ATP_synthase_B_chain"/>
</dbReference>
<evidence type="ECO:0000256" key="7">
    <source>
        <dbReference type="ARBA" id="ARBA00022989"/>
    </source>
</evidence>
<dbReference type="Proteomes" id="UP001257948">
    <property type="component" value="Unassembled WGS sequence"/>
</dbReference>
<evidence type="ECO:0000256" key="15">
    <source>
        <dbReference type="SAM" id="Coils"/>
    </source>
</evidence>
<feature type="transmembrane region" description="Helical" evidence="13">
    <location>
        <begin position="18"/>
        <end position="36"/>
    </location>
</feature>
<evidence type="ECO:0000256" key="3">
    <source>
        <dbReference type="ARBA" id="ARBA00022448"/>
    </source>
</evidence>
<keyword evidence="10 13" id="KW-0066">ATP synthesis</keyword>
<dbReference type="PANTHER" id="PTHR33445">
    <property type="entry name" value="ATP SYNTHASE SUBUNIT B', CHLOROPLASTIC"/>
    <property type="match status" value="1"/>
</dbReference>
<keyword evidence="6 13" id="KW-0375">Hydrogen ion transport</keyword>
<dbReference type="EMBL" id="JAVTLL010000007">
    <property type="protein sequence ID" value="MDT7841548.1"/>
    <property type="molecule type" value="Genomic_DNA"/>
</dbReference>